<evidence type="ECO:0000313" key="2">
    <source>
        <dbReference type="EMBL" id="OXR39935.1"/>
    </source>
</evidence>
<feature type="transmembrane region" description="Helical" evidence="1">
    <location>
        <begin position="40"/>
        <end position="60"/>
    </location>
</feature>
<dbReference type="EMBL" id="NGAF01000051">
    <property type="protein sequence ID" value="OXR39935.1"/>
    <property type="molecule type" value="Genomic_DNA"/>
</dbReference>
<gene>
    <name evidence="2" type="ORF">B7C42_07998</name>
</gene>
<protein>
    <submittedName>
        <fullName evidence="2">Uncharacterized protein</fullName>
    </submittedName>
</protein>
<sequence length="99" mass="10388">MNSLDYTRHHTGLAAFGRPEFDAAGLVQAGMYATPPKWRLIALAAAVCFGAGIVFGIMLGQGSPNYAPSPNVCRADEVSRIDCVHVVPTTAPAESGVTR</sequence>
<evidence type="ECO:0000256" key="1">
    <source>
        <dbReference type="SAM" id="Phobius"/>
    </source>
</evidence>
<name>A0A231GTQ9_9NOCA</name>
<keyword evidence="3" id="KW-1185">Reference proteome</keyword>
<keyword evidence="1" id="KW-1133">Transmembrane helix</keyword>
<organism evidence="2 3">
    <name type="scientific">Nocardia cerradoensis</name>
    <dbReference type="NCBI Taxonomy" id="85688"/>
    <lineage>
        <taxon>Bacteria</taxon>
        <taxon>Bacillati</taxon>
        <taxon>Actinomycetota</taxon>
        <taxon>Actinomycetes</taxon>
        <taxon>Mycobacteriales</taxon>
        <taxon>Nocardiaceae</taxon>
        <taxon>Nocardia</taxon>
    </lineage>
</organism>
<evidence type="ECO:0000313" key="3">
    <source>
        <dbReference type="Proteomes" id="UP000215506"/>
    </source>
</evidence>
<comment type="caution">
    <text evidence="2">The sequence shown here is derived from an EMBL/GenBank/DDBJ whole genome shotgun (WGS) entry which is preliminary data.</text>
</comment>
<keyword evidence="1" id="KW-0472">Membrane</keyword>
<dbReference type="RefSeq" id="WP_143860582.1">
    <property type="nucleotide sequence ID" value="NZ_NGAF01000051.1"/>
</dbReference>
<dbReference type="Proteomes" id="UP000215506">
    <property type="component" value="Unassembled WGS sequence"/>
</dbReference>
<reference evidence="2 3" key="1">
    <citation type="submission" date="2017-07" db="EMBL/GenBank/DDBJ databases">
        <title>First draft Genome Sequence of Nocardia cerradoensis isolated from human infection.</title>
        <authorList>
            <person name="Carrasco G."/>
        </authorList>
    </citation>
    <scope>NUCLEOTIDE SEQUENCE [LARGE SCALE GENOMIC DNA]</scope>
    <source>
        <strain evidence="2 3">CNM20130759</strain>
    </source>
</reference>
<accession>A0A231GTQ9</accession>
<keyword evidence="1" id="KW-0812">Transmembrane</keyword>
<dbReference type="AlphaFoldDB" id="A0A231GTQ9"/>
<proteinExistence type="predicted"/>